<accession>A0AA90ITH7</accession>
<name>A0AA90ITH7_9BACI</name>
<comment type="caution">
    <text evidence="1">The sequence shown here is derived from an EMBL/GenBank/DDBJ whole genome shotgun (WGS) entry which is preliminary data.</text>
</comment>
<sequence>MSFLGIIKEPTTKGISDID</sequence>
<reference evidence="1" key="1">
    <citation type="submission" date="2022-02" db="EMBL/GenBank/DDBJ databases">
        <title>Crop Bioprotection Bacillus Genome Sequencing.</title>
        <authorList>
            <person name="Dunlap C."/>
        </authorList>
    </citation>
    <scope>NUCLEOTIDE SEQUENCE</scope>
    <source>
        <strain evidence="1">T20C14</strain>
    </source>
</reference>
<evidence type="ECO:0000313" key="2">
    <source>
        <dbReference type="Proteomes" id="UP001066455"/>
    </source>
</evidence>
<protein>
    <submittedName>
        <fullName evidence="1">Uncharacterized protein</fullName>
    </submittedName>
</protein>
<dbReference type="EMBL" id="JALAXI010000007">
    <property type="protein sequence ID" value="MCY9279899.1"/>
    <property type="molecule type" value="Genomic_DNA"/>
</dbReference>
<evidence type="ECO:0000313" key="1">
    <source>
        <dbReference type="EMBL" id="MCY9279899.1"/>
    </source>
</evidence>
<organism evidence="1 2">
    <name type="scientific">Bacillus haynesii</name>
    <dbReference type="NCBI Taxonomy" id="1925021"/>
    <lineage>
        <taxon>Bacteria</taxon>
        <taxon>Bacillati</taxon>
        <taxon>Bacillota</taxon>
        <taxon>Bacilli</taxon>
        <taxon>Bacillales</taxon>
        <taxon>Bacillaceae</taxon>
        <taxon>Bacillus</taxon>
    </lineage>
</organism>
<dbReference type="Proteomes" id="UP001066455">
    <property type="component" value="Unassembled WGS sequence"/>
</dbReference>
<dbReference type="AlphaFoldDB" id="A0AA90ITH7"/>
<gene>
    <name evidence="1" type="ORF">MOE73_07495</name>
</gene>
<proteinExistence type="predicted"/>